<sequence length="227" mass="26605">MLQKVELLQIQQNIPYYCSFHRMTLFIEHLLALLLFISTFDIRVLSDEVTQLPVSLRTGKLNQFLGFATPRPPQPFDVFSSVWAPWSAWSFCVNNVRVRVRACNTVRGFSCYGKKQEFMECELKPIQRVVRNYDYEIVDPWEEDRREAMKQLYSQNYDIEKTFDSKKAFHPMLPFHRREPTPVLSKIVQQSAPLFSLQQQLLSHQPQISKALSSFELTIITLAVLKV</sequence>
<proteinExistence type="predicted"/>
<reference evidence="1 2" key="2">
    <citation type="submission" date="2018-11" db="EMBL/GenBank/DDBJ databases">
        <authorList>
            <consortium name="Pathogen Informatics"/>
        </authorList>
    </citation>
    <scope>NUCLEOTIDE SEQUENCE [LARGE SCALE GENOMIC DNA]</scope>
</reference>
<protein>
    <submittedName>
        <fullName evidence="3">Pepsin-I3 domain-containing protein</fullName>
    </submittedName>
</protein>
<dbReference type="SUPFAM" id="SSF82895">
    <property type="entry name" value="TSP-1 type 1 repeat"/>
    <property type="match status" value="1"/>
</dbReference>
<dbReference type="EMBL" id="UYYF01004351">
    <property type="protein sequence ID" value="VDN02884.1"/>
    <property type="molecule type" value="Genomic_DNA"/>
</dbReference>
<evidence type="ECO:0000313" key="2">
    <source>
        <dbReference type="Proteomes" id="UP000276776"/>
    </source>
</evidence>
<dbReference type="WBParaSite" id="TCLT_0000563001-mRNA-1">
    <property type="protein sequence ID" value="TCLT_0000563001-mRNA-1"/>
    <property type="gene ID" value="TCLT_0000563001"/>
</dbReference>
<gene>
    <name evidence="1" type="ORF">TCLT_LOCUS5619</name>
</gene>
<organism evidence="3">
    <name type="scientific">Thelazia callipaeda</name>
    <name type="common">Oriental eyeworm</name>
    <name type="synonym">Parasitic nematode</name>
    <dbReference type="NCBI Taxonomy" id="103827"/>
    <lineage>
        <taxon>Eukaryota</taxon>
        <taxon>Metazoa</taxon>
        <taxon>Ecdysozoa</taxon>
        <taxon>Nematoda</taxon>
        <taxon>Chromadorea</taxon>
        <taxon>Rhabditida</taxon>
        <taxon>Spirurina</taxon>
        <taxon>Spiruromorpha</taxon>
        <taxon>Thelazioidea</taxon>
        <taxon>Thelaziidae</taxon>
        <taxon>Thelazia</taxon>
    </lineage>
</organism>
<evidence type="ECO:0000313" key="3">
    <source>
        <dbReference type="WBParaSite" id="TCLT_0000563001-mRNA-1"/>
    </source>
</evidence>
<dbReference type="PROSITE" id="PS50092">
    <property type="entry name" value="TSP1"/>
    <property type="match status" value="1"/>
</dbReference>
<dbReference type="Proteomes" id="UP000276776">
    <property type="component" value="Unassembled WGS sequence"/>
</dbReference>
<reference evidence="3" key="1">
    <citation type="submission" date="2017-02" db="UniProtKB">
        <authorList>
            <consortium name="WormBaseParasite"/>
        </authorList>
    </citation>
    <scope>IDENTIFICATION</scope>
</reference>
<name>A0A0N5CYU3_THECL</name>
<dbReference type="InterPro" id="IPR000884">
    <property type="entry name" value="TSP1_rpt"/>
</dbReference>
<dbReference type="InterPro" id="IPR036383">
    <property type="entry name" value="TSP1_rpt_sf"/>
</dbReference>
<dbReference type="Pfam" id="PF00090">
    <property type="entry name" value="TSP_1"/>
    <property type="match status" value="1"/>
</dbReference>
<accession>A0A0N5CYU3</accession>
<keyword evidence="2" id="KW-1185">Reference proteome</keyword>
<evidence type="ECO:0000313" key="1">
    <source>
        <dbReference type="EMBL" id="VDN02884.1"/>
    </source>
</evidence>
<dbReference type="AlphaFoldDB" id="A0A0N5CYU3"/>
<dbReference type="OrthoDB" id="5855801at2759"/>